<dbReference type="Gene3D" id="3.10.129.10">
    <property type="entry name" value="Hotdog Thioesterase"/>
    <property type="match status" value="1"/>
</dbReference>
<gene>
    <name evidence="2" type="ORF">ENN70_08620</name>
    <name evidence="4" type="ORF">ENR21_00620</name>
    <name evidence="3" type="ORF">ENW66_05925</name>
</gene>
<dbReference type="EMBL" id="DTLB01000036">
    <property type="protein sequence ID" value="HFW32474.1"/>
    <property type="molecule type" value="Genomic_DNA"/>
</dbReference>
<dbReference type="Pfam" id="PF01575">
    <property type="entry name" value="MaoC_dehydratas"/>
    <property type="match status" value="1"/>
</dbReference>
<dbReference type="SUPFAM" id="SSF54637">
    <property type="entry name" value="Thioesterase/thiol ester dehydrase-isomerase"/>
    <property type="match status" value="1"/>
</dbReference>
<dbReference type="EMBL" id="DSQD01000018">
    <property type="protein sequence ID" value="HGF86972.1"/>
    <property type="molecule type" value="Genomic_DNA"/>
</dbReference>
<name>A0A7C2SP15_ARCFL</name>
<dbReference type="EMBL" id="DSCQ01000112">
    <property type="protein sequence ID" value="HET22092.1"/>
    <property type="molecule type" value="Genomic_DNA"/>
</dbReference>
<dbReference type="GO" id="GO:0006633">
    <property type="term" value="P:fatty acid biosynthetic process"/>
    <property type="evidence" value="ECO:0007669"/>
    <property type="project" value="TreeGrafter"/>
</dbReference>
<dbReference type="PANTHER" id="PTHR43437">
    <property type="entry name" value="HYDROXYACYL-THIOESTER DEHYDRATASE TYPE 2, MITOCHONDRIAL-RELATED"/>
    <property type="match status" value="1"/>
</dbReference>
<organism evidence="2">
    <name type="scientific">Archaeoglobus fulgidus</name>
    <dbReference type="NCBI Taxonomy" id="2234"/>
    <lineage>
        <taxon>Archaea</taxon>
        <taxon>Methanobacteriati</taxon>
        <taxon>Methanobacteriota</taxon>
        <taxon>Archaeoglobi</taxon>
        <taxon>Archaeoglobales</taxon>
        <taxon>Archaeoglobaceae</taxon>
        <taxon>Archaeoglobus</taxon>
    </lineage>
</organism>
<dbReference type="PANTHER" id="PTHR43437:SF3">
    <property type="entry name" value="HYDROXYACYL-THIOESTER DEHYDRATASE TYPE 2, MITOCHONDRIAL"/>
    <property type="match status" value="1"/>
</dbReference>
<feature type="domain" description="MaoC-like" evidence="1">
    <location>
        <begin position="27"/>
        <end position="133"/>
    </location>
</feature>
<evidence type="ECO:0000313" key="3">
    <source>
        <dbReference type="EMBL" id="HFW32474.1"/>
    </source>
</evidence>
<dbReference type="CDD" id="cd03449">
    <property type="entry name" value="R_hydratase"/>
    <property type="match status" value="1"/>
</dbReference>
<dbReference type="GO" id="GO:0019171">
    <property type="term" value="F:(3R)-hydroxyacyl-[acyl-carrier-protein] dehydratase activity"/>
    <property type="evidence" value="ECO:0007669"/>
    <property type="project" value="TreeGrafter"/>
</dbReference>
<dbReference type="InterPro" id="IPR050965">
    <property type="entry name" value="UPF0336/Enoyl-CoA_hydratase"/>
</dbReference>
<comment type="caution">
    <text evidence="2">The sequence shown here is derived from an EMBL/GenBank/DDBJ whole genome shotgun (WGS) entry which is preliminary data.</text>
</comment>
<dbReference type="InterPro" id="IPR029069">
    <property type="entry name" value="HotDog_dom_sf"/>
</dbReference>
<proteinExistence type="predicted"/>
<evidence type="ECO:0000259" key="1">
    <source>
        <dbReference type="Pfam" id="PF01575"/>
    </source>
</evidence>
<reference evidence="2" key="1">
    <citation type="journal article" date="2020" name="mSystems">
        <title>Genome- and Community-Level Interaction Insights into Carbon Utilization and Element Cycling Functions of Hydrothermarchaeota in Hydrothermal Sediment.</title>
        <authorList>
            <person name="Zhou Z."/>
            <person name="Liu Y."/>
            <person name="Xu W."/>
            <person name="Pan J."/>
            <person name="Luo Z.H."/>
            <person name="Li M."/>
        </authorList>
    </citation>
    <scope>NUCLEOTIDE SEQUENCE [LARGE SCALE GENOMIC DNA]</scope>
    <source>
        <strain evidence="2">SpSt-12</strain>
        <strain evidence="4">SpSt-38</strain>
        <strain evidence="3">SpSt-87</strain>
    </source>
</reference>
<evidence type="ECO:0000313" key="4">
    <source>
        <dbReference type="EMBL" id="HGF86972.1"/>
    </source>
</evidence>
<dbReference type="AlphaFoldDB" id="A0A7C2SP15"/>
<dbReference type="InterPro" id="IPR002539">
    <property type="entry name" value="MaoC-like_dom"/>
</dbReference>
<accession>A0A7C2SP15</accession>
<protein>
    <submittedName>
        <fullName evidence="2">MaoC family dehydratase</fullName>
    </submittedName>
</protein>
<sequence>MKGRGEIVEEIYRKNGGEVKEFKKFGGEIDVGYRIEYEKRITEIDVQMFGLISGDFNPVHFNEDVAAKTKFGGRVVHGMLTTGLVSAAVARMPGLVVLLETYFKYTAPVRIGDTVKVVGEVVEKEKNRYRLDVRCYVEGKVVVEGWVKILSWPEAG</sequence>
<evidence type="ECO:0000313" key="2">
    <source>
        <dbReference type="EMBL" id="HET22092.1"/>
    </source>
</evidence>